<proteinExistence type="predicted"/>
<feature type="compositionally biased region" description="Basic and acidic residues" evidence="1">
    <location>
        <begin position="111"/>
        <end position="127"/>
    </location>
</feature>
<organism evidence="2 3">
    <name type="scientific">Hibiscus trionum</name>
    <name type="common">Flower of an hour</name>
    <dbReference type="NCBI Taxonomy" id="183268"/>
    <lineage>
        <taxon>Eukaryota</taxon>
        <taxon>Viridiplantae</taxon>
        <taxon>Streptophyta</taxon>
        <taxon>Embryophyta</taxon>
        <taxon>Tracheophyta</taxon>
        <taxon>Spermatophyta</taxon>
        <taxon>Magnoliopsida</taxon>
        <taxon>eudicotyledons</taxon>
        <taxon>Gunneridae</taxon>
        <taxon>Pentapetalae</taxon>
        <taxon>rosids</taxon>
        <taxon>malvids</taxon>
        <taxon>Malvales</taxon>
        <taxon>Malvaceae</taxon>
        <taxon>Malvoideae</taxon>
        <taxon>Hibiscus</taxon>
    </lineage>
</organism>
<reference evidence="2" key="1">
    <citation type="submission" date="2023-05" db="EMBL/GenBank/DDBJ databases">
        <title>Genome and transcriptome analyses reveal genes involved in the formation of fine ridges on petal epidermal cells in Hibiscus trionum.</title>
        <authorList>
            <person name="Koshimizu S."/>
            <person name="Masuda S."/>
            <person name="Ishii T."/>
            <person name="Shirasu K."/>
            <person name="Hoshino A."/>
            <person name="Arita M."/>
        </authorList>
    </citation>
    <scope>NUCLEOTIDE SEQUENCE</scope>
    <source>
        <strain evidence="2">Hamamatsu line</strain>
    </source>
</reference>
<protein>
    <submittedName>
        <fullName evidence="2">Uncharacterized protein</fullName>
    </submittedName>
</protein>
<comment type="caution">
    <text evidence="2">The sequence shown here is derived from an EMBL/GenBank/DDBJ whole genome shotgun (WGS) entry which is preliminary data.</text>
</comment>
<dbReference type="AlphaFoldDB" id="A0A9W7H062"/>
<keyword evidence="3" id="KW-1185">Reference proteome</keyword>
<dbReference type="EMBL" id="BSYR01000006">
    <property type="protein sequence ID" value="GMI68694.1"/>
    <property type="molecule type" value="Genomic_DNA"/>
</dbReference>
<evidence type="ECO:0000256" key="1">
    <source>
        <dbReference type="SAM" id="MobiDB-lite"/>
    </source>
</evidence>
<evidence type="ECO:0000313" key="2">
    <source>
        <dbReference type="EMBL" id="GMI68694.1"/>
    </source>
</evidence>
<gene>
    <name evidence="2" type="ORF">HRI_000538700</name>
</gene>
<feature type="region of interest" description="Disordered" evidence="1">
    <location>
        <begin position="105"/>
        <end position="144"/>
    </location>
</feature>
<sequence length="144" mass="17157">MEKRILHNPEVLMRRELNKSDSLEVWKIFLQKNYRSRVRNRTRSKVNWLEKNKKYIEYWNARWDFLYAAGKVFLLLSPLHNIGMCRTNHFSTFFTKFSYTDDIPGTAPTMEQDHQPGDGGHERDHSDTALTEEQDYIGDGHHIE</sequence>
<dbReference type="Proteomes" id="UP001165190">
    <property type="component" value="Unassembled WGS sequence"/>
</dbReference>
<accession>A0A9W7H062</accession>
<evidence type="ECO:0000313" key="3">
    <source>
        <dbReference type="Proteomes" id="UP001165190"/>
    </source>
</evidence>
<name>A0A9W7H062_HIBTR</name>